<comment type="caution">
    <text evidence="1">The sequence shown here is derived from an EMBL/GenBank/DDBJ whole genome shotgun (WGS) entry which is preliminary data.</text>
</comment>
<evidence type="ECO:0000313" key="2">
    <source>
        <dbReference type="Proteomes" id="UP001458880"/>
    </source>
</evidence>
<dbReference type="GO" id="GO:0097542">
    <property type="term" value="C:ciliary tip"/>
    <property type="evidence" value="ECO:0007669"/>
    <property type="project" value="TreeGrafter"/>
</dbReference>
<keyword evidence="2" id="KW-1185">Reference proteome</keyword>
<evidence type="ECO:0000313" key="1">
    <source>
        <dbReference type="EMBL" id="KAK9702313.1"/>
    </source>
</evidence>
<sequence>MQDSRWVTKDKSIQYKGLIKLFTRDNKIMQSDTAHHNKRQACLLRTINKDVVCDRKKLTNTIRGDRQQIRNVLQDHKELQLAYQELQALDIIEKIYQENFNKRKQLDIMYYRKKIRTNKLISLKLHVAVLEDRLRFEGPGTLPFEIHAKVLTAQVRDAILKQDAAIKVGYIYKHILNTMKWDAIYYDAVLNALKSDARYQGRCMYRAVELGQLATEHLDDRKNEFKKLEIIVKEDLANRVEDLQGLTYEVNEHNENIKRCMRKDSDITLPTLNLNTNTATQEELQDVCNMLDVLKQAFYIVDYHELNNCIEEQFRQRDRLRELTRRYLNQKDSLDNRIDHAHSMHDHLYFTMVDTTFEYMDTKRSLRDAIQYQIDKSSDIKRKQKRLCTLLVTIKSSLQNLQEYCKAVRGPHQRKVSNLNEELGMQDIIDINSNVLELINILIPKLTLLAANEFSIKTEFERDIAMITFQKFISKRTKSAIFPVEKDLVTALVGDDVVLEDPLVPNRYEIKYRSKQIVQANAKTDDFL</sequence>
<dbReference type="GO" id="GO:0036158">
    <property type="term" value="P:outer dynein arm assembly"/>
    <property type="evidence" value="ECO:0007669"/>
    <property type="project" value="InterPro"/>
</dbReference>
<gene>
    <name evidence="1" type="ORF">QE152_g30030</name>
</gene>
<protein>
    <submittedName>
        <fullName evidence="1">Uncharacterized protein</fullName>
    </submittedName>
</protein>
<dbReference type="Proteomes" id="UP001458880">
    <property type="component" value="Unassembled WGS sequence"/>
</dbReference>
<dbReference type="InterPro" id="IPR033192">
    <property type="entry name" value="ODAD3"/>
</dbReference>
<dbReference type="PANTHER" id="PTHR46518">
    <property type="entry name" value="COILED-COIL DOMAIN-CONTAINING PROTEIN 151"/>
    <property type="match status" value="1"/>
</dbReference>
<dbReference type="EMBL" id="JASPKY010000395">
    <property type="protein sequence ID" value="KAK9702313.1"/>
    <property type="molecule type" value="Genomic_DNA"/>
</dbReference>
<organism evidence="1 2">
    <name type="scientific">Popillia japonica</name>
    <name type="common">Japanese beetle</name>
    <dbReference type="NCBI Taxonomy" id="7064"/>
    <lineage>
        <taxon>Eukaryota</taxon>
        <taxon>Metazoa</taxon>
        <taxon>Ecdysozoa</taxon>
        <taxon>Arthropoda</taxon>
        <taxon>Hexapoda</taxon>
        <taxon>Insecta</taxon>
        <taxon>Pterygota</taxon>
        <taxon>Neoptera</taxon>
        <taxon>Endopterygota</taxon>
        <taxon>Coleoptera</taxon>
        <taxon>Polyphaga</taxon>
        <taxon>Scarabaeiformia</taxon>
        <taxon>Scarabaeidae</taxon>
        <taxon>Rutelinae</taxon>
        <taxon>Popillia</taxon>
    </lineage>
</organism>
<reference evidence="1 2" key="1">
    <citation type="journal article" date="2024" name="BMC Genomics">
        <title>De novo assembly and annotation of Popillia japonica's genome with initial clues to its potential as an invasive pest.</title>
        <authorList>
            <person name="Cucini C."/>
            <person name="Boschi S."/>
            <person name="Funari R."/>
            <person name="Cardaioli E."/>
            <person name="Iannotti N."/>
            <person name="Marturano G."/>
            <person name="Paoli F."/>
            <person name="Bruttini M."/>
            <person name="Carapelli A."/>
            <person name="Frati F."/>
            <person name="Nardi F."/>
        </authorList>
    </citation>
    <scope>NUCLEOTIDE SEQUENCE [LARGE SCALE GENOMIC DNA]</scope>
    <source>
        <strain evidence="1">DMR45628</strain>
    </source>
</reference>
<dbReference type="GO" id="GO:0036064">
    <property type="term" value="C:ciliary basal body"/>
    <property type="evidence" value="ECO:0007669"/>
    <property type="project" value="TreeGrafter"/>
</dbReference>
<dbReference type="PANTHER" id="PTHR46518:SF1">
    <property type="entry name" value="OUTER DYNEIN ARM-DOCKING COMPLEX SUBUNIT 3"/>
    <property type="match status" value="1"/>
</dbReference>
<accession>A0AAW1JFF4</accession>
<proteinExistence type="predicted"/>
<name>A0AAW1JFF4_POPJA</name>
<dbReference type="AlphaFoldDB" id="A0AAW1JFF4"/>
<dbReference type="GO" id="GO:0035253">
    <property type="term" value="C:ciliary rootlet"/>
    <property type="evidence" value="ECO:0007669"/>
    <property type="project" value="TreeGrafter"/>
</dbReference>
<dbReference type="GO" id="GO:0003341">
    <property type="term" value="P:cilium movement"/>
    <property type="evidence" value="ECO:0007669"/>
    <property type="project" value="InterPro"/>
</dbReference>